<keyword evidence="14" id="KW-1185">Reference proteome</keyword>
<evidence type="ECO:0000256" key="7">
    <source>
        <dbReference type="ARBA" id="ARBA00023002"/>
    </source>
</evidence>
<comment type="caution">
    <text evidence="13">The sequence shown here is derived from an EMBL/GenBank/DDBJ whole genome shotgun (WGS) entry which is preliminary data.</text>
</comment>
<dbReference type="PIRSF" id="PIRSF036659">
    <property type="entry name" value="BdbC"/>
    <property type="match status" value="1"/>
</dbReference>
<keyword evidence="5" id="KW-0249">Electron transport</keyword>
<keyword evidence="11" id="KW-0676">Redox-active center</keyword>
<keyword evidence="6 12" id="KW-1133">Transmembrane helix</keyword>
<evidence type="ECO:0000256" key="10">
    <source>
        <dbReference type="ARBA" id="ARBA00023186"/>
    </source>
</evidence>
<dbReference type="PANTHER" id="PTHR43469">
    <property type="entry name" value="DISULFIDE FORMATION PROTEIN-RELATED"/>
    <property type="match status" value="1"/>
</dbReference>
<dbReference type="PANTHER" id="PTHR43469:SF1">
    <property type="entry name" value="SPBETA PROPHAGE-DERIVED DISULFIDE BOND FORMATION PROTEIN B"/>
    <property type="match status" value="1"/>
</dbReference>
<dbReference type="InterPro" id="IPR023380">
    <property type="entry name" value="DsbB-like_sf"/>
</dbReference>
<dbReference type="InterPro" id="IPR003752">
    <property type="entry name" value="DiS_bond_form_DsbB/BdbC"/>
</dbReference>
<keyword evidence="3" id="KW-0813">Transport</keyword>
<keyword evidence="10" id="KW-0143">Chaperone</keyword>
<feature type="transmembrane region" description="Helical" evidence="12">
    <location>
        <begin position="98"/>
        <end position="122"/>
    </location>
</feature>
<keyword evidence="9" id="KW-1015">Disulfide bond</keyword>
<reference evidence="13 14" key="1">
    <citation type="journal article" date="2016" name="Int. J. Syst. Evol. Microbiol.">
        <title>Pseudaminobacter manganicus sp. nov., isolated from sludge of a manganese mine.</title>
        <authorList>
            <person name="Li J."/>
            <person name="Huang J."/>
            <person name="Liao S."/>
            <person name="Wang G."/>
        </authorList>
    </citation>
    <scope>NUCLEOTIDE SEQUENCE [LARGE SCALE GENOMIC DNA]</scope>
    <source>
        <strain evidence="13 14">JH-7</strain>
    </source>
</reference>
<evidence type="ECO:0000313" key="13">
    <source>
        <dbReference type="EMBL" id="OQM75719.1"/>
    </source>
</evidence>
<dbReference type="EMBL" id="MDET01000013">
    <property type="protein sequence ID" value="OQM75719.1"/>
    <property type="molecule type" value="Genomic_DNA"/>
</dbReference>
<dbReference type="SUPFAM" id="SSF158442">
    <property type="entry name" value="DsbB-like"/>
    <property type="match status" value="1"/>
</dbReference>
<dbReference type="GO" id="GO:0016020">
    <property type="term" value="C:membrane"/>
    <property type="evidence" value="ECO:0007669"/>
    <property type="project" value="UniProtKB-SubCell"/>
</dbReference>
<comment type="subcellular location">
    <subcellularLocation>
        <location evidence="1">Membrane</location>
        <topology evidence="1">Multi-pass membrane protein</topology>
    </subcellularLocation>
</comment>
<evidence type="ECO:0000256" key="9">
    <source>
        <dbReference type="ARBA" id="ARBA00023157"/>
    </source>
</evidence>
<comment type="similarity">
    <text evidence="2">Belongs to the DsbB family. BdbC subfamily.</text>
</comment>
<evidence type="ECO:0000256" key="8">
    <source>
        <dbReference type="ARBA" id="ARBA00023136"/>
    </source>
</evidence>
<evidence type="ECO:0000256" key="4">
    <source>
        <dbReference type="ARBA" id="ARBA00022692"/>
    </source>
</evidence>
<proteinExistence type="inferred from homology"/>
<keyword evidence="7" id="KW-0560">Oxidoreductase</keyword>
<dbReference type="Gene3D" id="1.20.1550.10">
    <property type="entry name" value="DsbB-like"/>
    <property type="match status" value="1"/>
</dbReference>
<feature type="transmembrane region" description="Helical" evidence="12">
    <location>
        <begin position="31"/>
        <end position="49"/>
    </location>
</feature>
<dbReference type="STRING" id="1873176.BFN67_17025"/>
<keyword evidence="4 12" id="KW-0812">Transmembrane</keyword>
<evidence type="ECO:0000256" key="11">
    <source>
        <dbReference type="ARBA" id="ARBA00023284"/>
    </source>
</evidence>
<dbReference type="Pfam" id="PF02600">
    <property type="entry name" value="DsbB"/>
    <property type="match status" value="1"/>
</dbReference>
<name>A0A1V8RRV2_9HYPH</name>
<dbReference type="AlphaFoldDB" id="A0A1V8RRV2"/>
<evidence type="ECO:0000256" key="1">
    <source>
        <dbReference type="ARBA" id="ARBA00004141"/>
    </source>
</evidence>
<evidence type="ECO:0000256" key="2">
    <source>
        <dbReference type="ARBA" id="ARBA00007602"/>
    </source>
</evidence>
<evidence type="ECO:0000256" key="5">
    <source>
        <dbReference type="ARBA" id="ARBA00022982"/>
    </source>
</evidence>
<accession>A0A1V8RRV2</accession>
<gene>
    <name evidence="13" type="ORF">BFN67_17025</name>
</gene>
<evidence type="ECO:0000313" key="14">
    <source>
        <dbReference type="Proteomes" id="UP000191905"/>
    </source>
</evidence>
<evidence type="ECO:0000256" key="12">
    <source>
        <dbReference type="SAM" id="Phobius"/>
    </source>
</evidence>
<sequence length="129" mass="13606">MAWLVALAASLGALFIGEVMGQSPCVLCWYQRAFMFPLAIVLAVGAFRSDSGTWRYGLPLAVIGGGIALYHSLLYAGVVAEALEPCSQGPSCTDAAMTIFGSLPLPFLSFAAFAAITLLLFLTTRITKP</sequence>
<organism evidence="13 14">
    <name type="scientific">Manganibacter manganicus</name>
    <dbReference type="NCBI Taxonomy" id="1873176"/>
    <lineage>
        <taxon>Bacteria</taxon>
        <taxon>Pseudomonadati</taxon>
        <taxon>Pseudomonadota</taxon>
        <taxon>Alphaproteobacteria</taxon>
        <taxon>Hyphomicrobiales</taxon>
        <taxon>Phyllobacteriaceae</taxon>
        <taxon>Manganibacter</taxon>
    </lineage>
</organism>
<protein>
    <submittedName>
        <fullName evidence="13">Disulfide bond formation protein</fullName>
    </submittedName>
</protein>
<evidence type="ECO:0000256" key="6">
    <source>
        <dbReference type="ARBA" id="ARBA00022989"/>
    </source>
</evidence>
<feature type="transmembrane region" description="Helical" evidence="12">
    <location>
        <begin position="56"/>
        <end position="78"/>
    </location>
</feature>
<dbReference type="Proteomes" id="UP000191905">
    <property type="component" value="Unassembled WGS sequence"/>
</dbReference>
<dbReference type="GO" id="GO:0006457">
    <property type="term" value="P:protein folding"/>
    <property type="evidence" value="ECO:0007669"/>
    <property type="project" value="InterPro"/>
</dbReference>
<dbReference type="GO" id="GO:0015035">
    <property type="term" value="F:protein-disulfide reductase activity"/>
    <property type="evidence" value="ECO:0007669"/>
    <property type="project" value="InterPro"/>
</dbReference>
<dbReference type="InterPro" id="IPR012187">
    <property type="entry name" value="Disulphide_bond_form_BdbC"/>
</dbReference>
<keyword evidence="8 12" id="KW-0472">Membrane</keyword>
<evidence type="ECO:0000256" key="3">
    <source>
        <dbReference type="ARBA" id="ARBA00022448"/>
    </source>
</evidence>